<dbReference type="Proteomes" id="UP000317990">
    <property type="component" value="Unassembled WGS sequence"/>
</dbReference>
<organism evidence="2 3">
    <name type="scientific">Aphanocapsa feldmannii 277cV</name>
    <dbReference type="NCBI Taxonomy" id="2507553"/>
    <lineage>
        <taxon>Bacteria</taxon>
        <taxon>Bacillati</taxon>
        <taxon>Cyanobacteriota</taxon>
        <taxon>Cyanophyceae</taxon>
        <taxon>Oscillatoriophycideae</taxon>
        <taxon>Chroococcales</taxon>
        <taxon>Microcystaceae</taxon>
        <taxon>Aphanocapsa</taxon>
    </lineage>
</organism>
<dbReference type="EMBL" id="SRMO01000059">
    <property type="protein sequence ID" value="TGG92657.1"/>
    <property type="molecule type" value="Genomic_DNA"/>
</dbReference>
<evidence type="ECO:0000313" key="3">
    <source>
        <dbReference type="Proteomes" id="UP000317990"/>
    </source>
</evidence>
<sequence>MPPAVSLADGNSGTHGPHGLLGLLRQRLPGRLSHEPDLRARVGRLDAALTGVRRSLGRLDQQRSAPTPVTQLLLDELLLCFRRRDRLNRSVGRRLKVLEQRLGTMNER</sequence>
<protein>
    <submittedName>
        <fullName evidence="2">Uncharacterized protein</fullName>
    </submittedName>
</protein>
<proteinExistence type="predicted"/>
<feature type="region of interest" description="Disordered" evidence="1">
    <location>
        <begin position="1"/>
        <end position="21"/>
    </location>
</feature>
<gene>
    <name evidence="2" type="ORF">ERJ67_05475</name>
</gene>
<evidence type="ECO:0000256" key="1">
    <source>
        <dbReference type="SAM" id="MobiDB-lite"/>
    </source>
</evidence>
<accession>A0A524RNM9</accession>
<reference evidence="2 3" key="1">
    <citation type="journal article" date="2019" name="mSystems">
        <title>Life at home and on the roam: Genomic adaptions reflect the dual lifestyle of an intracellular, facultative symbiont.</title>
        <authorList>
            <person name="Burgsdorf I."/>
        </authorList>
    </citation>
    <scope>NUCLEOTIDE SEQUENCE [LARGE SCALE GENOMIC DNA]</scope>
    <source>
        <strain evidence="2">277cV</strain>
    </source>
</reference>
<comment type="caution">
    <text evidence="2">The sequence shown here is derived from an EMBL/GenBank/DDBJ whole genome shotgun (WGS) entry which is preliminary data.</text>
</comment>
<dbReference type="AlphaFoldDB" id="A0A524RNM9"/>
<name>A0A524RNM9_9CHRO</name>
<evidence type="ECO:0000313" key="2">
    <source>
        <dbReference type="EMBL" id="TGG92657.1"/>
    </source>
</evidence>